<protein>
    <submittedName>
        <fullName evidence="2">Nucleoside hydrolase</fullName>
    </submittedName>
</protein>
<organism evidence="2 3">
    <name type="scientific">Pseudomarimonas arenosa</name>
    <dbReference type="NCBI Taxonomy" id="2774145"/>
    <lineage>
        <taxon>Bacteria</taxon>
        <taxon>Pseudomonadati</taxon>
        <taxon>Pseudomonadota</taxon>
        <taxon>Gammaproteobacteria</taxon>
        <taxon>Lysobacterales</taxon>
        <taxon>Lysobacteraceae</taxon>
        <taxon>Pseudomarimonas</taxon>
    </lineage>
</organism>
<accession>A0AAW3ZFU4</accession>
<dbReference type="AlphaFoldDB" id="A0AAW3ZFU4"/>
<evidence type="ECO:0000313" key="3">
    <source>
        <dbReference type="Proteomes" id="UP000613768"/>
    </source>
</evidence>
<dbReference type="PANTHER" id="PTHR46190">
    <property type="entry name" value="SI:CH211-201H21.5-RELATED"/>
    <property type="match status" value="1"/>
</dbReference>
<feature type="domain" description="Inosine/uridine-preferring nucleoside hydrolase" evidence="1">
    <location>
        <begin position="7"/>
        <end position="300"/>
    </location>
</feature>
<dbReference type="InterPro" id="IPR036452">
    <property type="entry name" value="Ribo_hydro-like"/>
</dbReference>
<name>A0AAW3ZFU4_9GAMM</name>
<dbReference type="InterPro" id="IPR052775">
    <property type="entry name" value="IUN_hydrolase"/>
</dbReference>
<dbReference type="Proteomes" id="UP000613768">
    <property type="component" value="Unassembled WGS sequence"/>
</dbReference>
<dbReference type="CDD" id="cd02649">
    <property type="entry name" value="nuc_hydro_CeIAG"/>
    <property type="match status" value="1"/>
</dbReference>
<evidence type="ECO:0000259" key="1">
    <source>
        <dbReference type="Pfam" id="PF01156"/>
    </source>
</evidence>
<keyword evidence="2" id="KW-0378">Hydrolase</keyword>
<dbReference type="SUPFAM" id="SSF53590">
    <property type="entry name" value="Nucleoside hydrolase"/>
    <property type="match status" value="1"/>
</dbReference>
<dbReference type="EMBL" id="JACYTR010000006">
    <property type="protein sequence ID" value="MBD8525015.1"/>
    <property type="molecule type" value="Genomic_DNA"/>
</dbReference>
<gene>
    <name evidence="2" type="ORF">IFO71_04600</name>
</gene>
<keyword evidence="3" id="KW-1185">Reference proteome</keyword>
<dbReference type="RefSeq" id="WP_192028365.1">
    <property type="nucleotide sequence ID" value="NZ_JACYTR010000006.1"/>
</dbReference>
<dbReference type="PANTHER" id="PTHR46190:SF1">
    <property type="entry name" value="SI:CH211-201H21.5"/>
    <property type="match status" value="1"/>
</dbReference>
<dbReference type="Gene3D" id="3.90.245.10">
    <property type="entry name" value="Ribonucleoside hydrolase-like"/>
    <property type="match status" value="1"/>
</dbReference>
<proteinExistence type="predicted"/>
<dbReference type="GO" id="GO:0016799">
    <property type="term" value="F:hydrolase activity, hydrolyzing N-glycosyl compounds"/>
    <property type="evidence" value="ECO:0007669"/>
    <property type="project" value="InterPro"/>
</dbReference>
<sequence>MSERIPLLIDTDPGVDDALAILMALASEQHEVLGLCIAAGNVGLEHTCRNALCLLDVAQREVPVFAGCDRPLLHPAADAAFVHGNDGFGDVSLPTPARSVEAEHAALAILRFSHEHAGRLHLVTLGPLTNLALALRLDPSLPSRIDRLTVMGGAVTGRGNTSLPAEFNIGFDPEAAHIVMSGFGHFDLIDWEATLAHPISFEAIDAYLGRPGELPRFYQAISAKTRRWIAGCASAWHAADGLAMAVALEPDGCLEVESCWVGVETEGRQYRGATLVDWQRRGGQPANARILRRYDAQRFERLIRKALAIAD</sequence>
<reference evidence="2 3" key="1">
    <citation type="submission" date="2020-09" db="EMBL/GenBank/DDBJ databases">
        <title>Pseudoxanthomonas sp. CAU 1598 isolated from sand of Yaerae Beach.</title>
        <authorList>
            <person name="Kim W."/>
        </authorList>
    </citation>
    <scope>NUCLEOTIDE SEQUENCE [LARGE SCALE GENOMIC DNA]</scope>
    <source>
        <strain evidence="2 3">CAU 1598</strain>
    </source>
</reference>
<dbReference type="InterPro" id="IPR001910">
    <property type="entry name" value="Inosine/uridine_hydrolase_dom"/>
</dbReference>
<comment type="caution">
    <text evidence="2">The sequence shown here is derived from an EMBL/GenBank/DDBJ whole genome shotgun (WGS) entry which is preliminary data.</text>
</comment>
<dbReference type="Pfam" id="PF01156">
    <property type="entry name" value="IU_nuc_hydro"/>
    <property type="match status" value="1"/>
</dbReference>
<evidence type="ECO:0000313" key="2">
    <source>
        <dbReference type="EMBL" id="MBD8525015.1"/>
    </source>
</evidence>